<dbReference type="AlphaFoldDB" id="A0A6N2N0G6"/>
<evidence type="ECO:0000256" key="4">
    <source>
        <dbReference type="ARBA" id="ARBA00022692"/>
    </source>
</evidence>
<sequence length="95" mass="10317">MLGVTNGYLTSVLMILTPKSVSVSEAEFSAIAMVVFLGIGLVGGSVIGWLAGNSLYSQVKLKNTANWRRLDYSPYPFQSTCLTLQISPFALKRPM</sequence>
<keyword evidence="3" id="KW-0813">Transport</keyword>
<dbReference type="GO" id="GO:0005337">
    <property type="term" value="F:nucleoside transmembrane transporter activity"/>
    <property type="evidence" value="ECO:0007669"/>
    <property type="project" value="InterPro"/>
</dbReference>
<evidence type="ECO:0000256" key="2">
    <source>
        <dbReference type="ARBA" id="ARBA00007965"/>
    </source>
</evidence>
<keyword evidence="5 7" id="KW-1133">Transmembrane helix</keyword>
<evidence type="ECO:0000313" key="8">
    <source>
        <dbReference type="EMBL" id="VFU60273.1"/>
    </source>
</evidence>
<dbReference type="InterPro" id="IPR002259">
    <property type="entry name" value="Eqnu_transpt"/>
</dbReference>
<evidence type="ECO:0000256" key="5">
    <source>
        <dbReference type="ARBA" id="ARBA00022989"/>
    </source>
</evidence>
<evidence type="ECO:0000256" key="6">
    <source>
        <dbReference type="ARBA" id="ARBA00023136"/>
    </source>
</evidence>
<dbReference type="GO" id="GO:0016020">
    <property type="term" value="C:membrane"/>
    <property type="evidence" value="ECO:0007669"/>
    <property type="project" value="UniProtKB-SubCell"/>
</dbReference>
<evidence type="ECO:0000256" key="3">
    <source>
        <dbReference type="ARBA" id="ARBA00022448"/>
    </source>
</evidence>
<keyword evidence="4 7" id="KW-0812">Transmembrane</keyword>
<organism evidence="8">
    <name type="scientific">Salix viminalis</name>
    <name type="common">Common osier</name>
    <name type="synonym">Basket willow</name>
    <dbReference type="NCBI Taxonomy" id="40686"/>
    <lineage>
        <taxon>Eukaryota</taxon>
        <taxon>Viridiplantae</taxon>
        <taxon>Streptophyta</taxon>
        <taxon>Embryophyta</taxon>
        <taxon>Tracheophyta</taxon>
        <taxon>Spermatophyta</taxon>
        <taxon>Magnoliopsida</taxon>
        <taxon>eudicotyledons</taxon>
        <taxon>Gunneridae</taxon>
        <taxon>Pentapetalae</taxon>
        <taxon>rosids</taxon>
        <taxon>fabids</taxon>
        <taxon>Malpighiales</taxon>
        <taxon>Salicaceae</taxon>
        <taxon>Saliceae</taxon>
        <taxon>Salix</taxon>
    </lineage>
</organism>
<evidence type="ECO:0000256" key="1">
    <source>
        <dbReference type="ARBA" id="ARBA00004141"/>
    </source>
</evidence>
<dbReference type="Pfam" id="PF01733">
    <property type="entry name" value="Nucleoside_tran"/>
    <property type="match status" value="1"/>
</dbReference>
<name>A0A6N2N0G6_SALVM</name>
<proteinExistence type="inferred from homology"/>
<comment type="similarity">
    <text evidence="2">Belongs to the SLC29A/ENT transporter (TC 2.A.57) family.</text>
</comment>
<feature type="transmembrane region" description="Helical" evidence="7">
    <location>
        <begin position="28"/>
        <end position="52"/>
    </location>
</feature>
<evidence type="ECO:0000256" key="7">
    <source>
        <dbReference type="SAM" id="Phobius"/>
    </source>
</evidence>
<reference evidence="8" key="1">
    <citation type="submission" date="2019-03" db="EMBL/GenBank/DDBJ databases">
        <authorList>
            <person name="Mank J."/>
            <person name="Almeida P."/>
        </authorList>
    </citation>
    <scope>NUCLEOTIDE SEQUENCE</scope>
    <source>
        <strain evidence="8">78183</strain>
    </source>
</reference>
<comment type="subcellular location">
    <subcellularLocation>
        <location evidence="1">Membrane</location>
        <topology evidence="1">Multi-pass membrane protein</topology>
    </subcellularLocation>
</comment>
<gene>
    <name evidence="8" type="ORF">SVIM_LOCUS446643</name>
</gene>
<keyword evidence="6 7" id="KW-0472">Membrane</keyword>
<protein>
    <submittedName>
        <fullName evidence="8">Uncharacterized protein</fullName>
    </submittedName>
</protein>
<accession>A0A6N2N0G6</accession>
<dbReference type="EMBL" id="CAADRP010002052">
    <property type="protein sequence ID" value="VFU60273.1"/>
    <property type="molecule type" value="Genomic_DNA"/>
</dbReference>